<dbReference type="InterPro" id="IPR036388">
    <property type="entry name" value="WH-like_DNA-bd_sf"/>
</dbReference>
<dbReference type="EMBL" id="CP001825">
    <property type="protein sequence ID" value="ACZ41513.1"/>
    <property type="molecule type" value="Genomic_DNA"/>
</dbReference>
<dbReference type="Gene3D" id="1.10.10.10">
    <property type="entry name" value="Winged helix-like DNA-binding domain superfamily/Winged helix DNA-binding domain"/>
    <property type="match status" value="1"/>
</dbReference>
<keyword evidence="2" id="KW-1185">Reference proteome</keyword>
<dbReference type="AlphaFoldDB" id="D1CF07"/>
<protein>
    <submittedName>
        <fullName evidence="1">Putative transcriptional regulator, Crp/Fnr family</fullName>
    </submittedName>
</protein>
<gene>
    <name evidence="1" type="ordered locus">Tter_0595</name>
</gene>
<dbReference type="SUPFAM" id="SSF46785">
    <property type="entry name" value="Winged helix' DNA-binding domain"/>
    <property type="match status" value="1"/>
</dbReference>
<evidence type="ECO:0000313" key="2">
    <source>
        <dbReference type="Proteomes" id="UP000000323"/>
    </source>
</evidence>
<dbReference type="KEGG" id="ttr:Tter_0595"/>
<dbReference type="HOGENOM" id="CLU_1214323_0_0_0"/>
<dbReference type="Proteomes" id="UP000000323">
    <property type="component" value="Chromosome 1"/>
</dbReference>
<sequence length="228" mass="25410">MGDLRYKLLISGYILIDLNETELDISSGNKIVYSAPETVIVESPTLLLDGKLNVYEQKVSGRPSRIGRIERGKLILPISKSQATSLVRFEPVEQAVCVSWDESLGWGFLPRDDQSVAELTKGLYEAACSLHWILEMSAISSGLDRLANLLIQVADELGVQQEDRIWLKGVPDTKELAVLAGVSKESAAINLEWLIHQGILSREDGKLFLHSLERLRELVSRQDENKAE</sequence>
<dbReference type="STRING" id="525904.Tter_0595"/>
<dbReference type="InterPro" id="IPR036390">
    <property type="entry name" value="WH_DNA-bd_sf"/>
</dbReference>
<reference evidence="2" key="1">
    <citation type="journal article" date="2010" name="Stand. Genomic Sci.">
        <title>Complete genome sequence of 'Thermobaculum terrenum' type strain (YNP1).</title>
        <authorList>
            <person name="Kiss H."/>
            <person name="Cleland D."/>
            <person name="Lapidus A."/>
            <person name="Lucas S."/>
            <person name="Glavina Del Rio T."/>
            <person name="Nolan M."/>
            <person name="Tice H."/>
            <person name="Han C."/>
            <person name="Goodwin L."/>
            <person name="Pitluck S."/>
            <person name="Liolios K."/>
            <person name="Ivanova N."/>
            <person name="Mavromatis K."/>
            <person name="Ovchinnikova G."/>
            <person name="Pati A."/>
            <person name="Chen A."/>
            <person name="Palaniappan K."/>
            <person name="Land M."/>
            <person name="Hauser L."/>
            <person name="Chang Y."/>
            <person name="Jeffries C."/>
            <person name="Lu M."/>
            <person name="Brettin T."/>
            <person name="Detter J."/>
            <person name="Goker M."/>
            <person name="Tindall B."/>
            <person name="Beck B."/>
            <person name="McDermott T."/>
            <person name="Woyke T."/>
            <person name="Bristow J."/>
            <person name="Eisen J."/>
            <person name="Markowitz V."/>
            <person name="Hugenholtz P."/>
            <person name="Kyrpides N."/>
            <person name="Klenk H."/>
            <person name="Cheng J."/>
        </authorList>
    </citation>
    <scope>NUCLEOTIDE SEQUENCE [LARGE SCALE GENOMIC DNA]</scope>
    <source>
        <strain evidence="2">ATCC BAA-798 / YNP1</strain>
    </source>
</reference>
<dbReference type="eggNOG" id="COG0664">
    <property type="taxonomic scope" value="Bacteria"/>
</dbReference>
<proteinExistence type="predicted"/>
<evidence type="ECO:0000313" key="1">
    <source>
        <dbReference type="EMBL" id="ACZ41513.1"/>
    </source>
</evidence>
<name>D1CF07_THET1</name>
<organism evidence="1 2">
    <name type="scientific">Thermobaculum terrenum (strain ATCC BAA-798 / CCMEE 7001 / YNP1)</name>
    <dbReference type="NCBI Taxonomy" id="525904"/>
    <lineage>
        <taxon>Bacteria</taxon>
        <taxon>Bacillati</taxon>
        <taxon>Chloroflexota</taxon>
        <taxon>Chloroflexia</taxon>
        <taxon>Candidatus Thermobaculales</taxon>
        <taxon>Candidatus Thermobaculaceae</taxon>
        <taxon>Thermobaculum</taxon>
    </lineage>
</organism>
<accession>D1CF07</accession>